<keyword evidence="3" id="KW-0804">Transcription</keyword>
<dbReference type="RefSeq" id="WP_204822702.1">
    <property type="nucleotide sequence ID" value="NZ_JANHOF010000028.1"/>
</dbReference>
<keyword evidence="8" id="KW-1185">Reference proteome</keyword>
<reference evidence="7 8" key="1">
    <citation type="submission" date="2024-09" db="EMBL/GenBank/DDBJ databases">
        <authorList>
            <person name="Sun Q."/>
            <person name="Mori K."/>
        </authorList>
    </citation>
    <scope>NUCLEOTIDE SEQUENCE [LARGE SCALE GENOMIC DNA]</scope>
    <source>
        <strain evidence="7 8">CCM 4839</strain>
    </source>
</reference>
<dbReference type="PROSITE" id="PS00041">
    <property type="entry name" value="HTH_ARAC_FAMILY_1"/>
    <property type="match status" value="1"/>
</dbReference>
<dbReference type="InterPro" id="IPR018062">
    <property type="entry name" value="HTH_AraC-typ_CS"/>
</dbReference>
<evidence type="ECO:0000256" key="4">
    <source>
        <dbReference type="PROSITE-ProRule" id="PRU00169"/>
    </source>
</evidence>
<dbReference type="Gene3D" id="3.40.50.2300">
    <property type="match status" value="1"/>
</dbReference>
<gene>
    <name evidence="7" type="ORF">ACFFJ8_22055</name>
</gene>
<feature type="domain" description="HTH araC/xylS-type" evidence="5">
    <location>
        <begin position="406"/>
        <end position="505"/>
    </location>
</feature>
<dbReference type="SMART" id="SM00342">
    <property type="entry name" value="HTH_ARAC"/>
    <property type="match status" value="1"/>
</dbReference>
<organism evidence="7 8">
    <name type="scientific">Paenibacillus mendelii</name>
    <dbReference type="NCBI Taxonomy" id="206163"/>
    <lineage>
        <taxon>Bacteria</taxon>
        <taxon>Bacillati</taxon>
        <taxon>Bacillota</taxon>
        <taxon>Bacilli</taxon>
        <taxon>Bacillales</taxon>
        <taxon>Paenibacillaceae</taxon>
        <taxon>Paenibacillus</taxon>
    </lineage>
</organism>
<dbReference type="InterPro" id="IPR020449">
    <property type="entry name" value="Tscrpt_reg_AraC-type_HTH"/>
</dbReference>
<evidence type="ECO:0000256" key="3">
    <source>
        <dbReference type="ARBA" id="ARBA00023163"/>
    </source>
</evidence>
<dbReference type="SUPFAM" id="SSF52172">
    <property type="entry name" value="CheY-like"/>
    <property type="match status" value="1"/>
</dbReference>
<sequence length="509" mass="57902">MRVLVVDDQRLSRAGIIKMIAWDKLDLQLAGECANGHEALEMIADHEVDIVITDVRMPILGGLELIEQAKELYPHMAFLVISGFDDYAYVRKSIHLAVTDYLLKPVDQSELNDILEKLIAKTEEGRQKAAAQLKKTREQFFYLLLEGAYDQNEQLVTDWEDIRLSEHEDHFIVAMFDSAEDRGKIYGHFQHLESRCEIFLMRMRENYYAFVAAGSADAMAPVWSDLRSDLGQRGLFQLAGIGSLVSGIENLKESAAKAHDAYTLQASLPETSDNRVPMAKAVDSVPVSSLSLSSTWEREWFIIIKQGNRAAILNKLEELHSNTSEPVLNPDFMESIYPYVLLRGARAMYEAGNLTEQTYMQAFQIAKKLPYIVELEAKRDVVADFFIRHLGTESQFPAQKAKESVEKAKSFIDANFSQPINLTDLAQAYYMNPGYFSTLFRQYTGHNFLEYLTQLRMEHAKSLIASNPSVKISDVAVLCGYQDLKHFRKLFKRYSGVTPLQYKEDAKID</sequence>
<evidence type="ECO:0000256" key="1">
    <source>
        <dbReference type="ARBA" id="ARBA00023015"/>
    </source>
</evidence>
<dbReference type="Pfam" id="PF00072">
    <property type="entry name" value="Response_reg"/>
    <property type="match status" value="1"/>
</dbReference>
<dbReference type="PROSITE" id="PS50110">
    <property type="entry name" value="RESPONSE_REGULATORY"/>
    <property type="match status" value="1"/>
</dbReference>
<keyword evidence="4" id="KW-0597">Phosphoprotein</keyword>
<dbReference type="SMART" id="SM00448">
    <property type="entry name" value="REC"/>
    <property type="match status" value="1"/>
</dbReference>
<dbReference type="SUPFAM" id="SSF46689">
    <property type="entry name" value="Homeodomain-like"/>
    <property type="match status" value="2"/>
</dbReference>
<dbReference type="PANTHER" id="PTHR43280:SF2">
    <property type="entry name" value="HTH-TYPE TRANSCRIPTIONAL REGULATOR EXSA"/>
    <property type="match status" value="1"/>
</dbReference>
<dbReference type="InterPro" id="IPR001789">
    <property type="entry name" value="Sig_transdc_resp-reg_receiver"/>
</dbReference>
<dbReference type="InterPro" id="IPR018060">
    <property type="entry name" value="HTH_AraC"/>
</dbReference>
<evidence type="ECO:0000313" key="8">
    <source>
        <dbReference type="Proteomes" id="UP001589818"/>
    </source>
</evidence>
<dbReference type="CDD" id="cd17536">
    <property type="entry name" value="REC_YesN-like"/>
    <property type="match status" value="1"/>
</dbReference>
<dbReference type="PANTHER" id="PTHR43280">
    <property type="entry name" value="ARAC-FAMILY TRANSCRIPTIONAL REGULATOR"/>
    <property type="match status" value="1"/>
</dbReference>
<feature type="modified residue" description="4-aspartylphosphate" evidence="4">
    <location>
        <position position="54"/>
    </location>
</feature>
<dbReference type="InterPro" id="IPR011006">
    <property type="entry name" value="CheY-like_superfamily"/>
</dbReference>
<dbReference type="PROSITE" id="PS01124">
    <property type="entry name" value="HTH_ARAC_FAMILY_2"/>
    <property type="match status" value="1"/>
</dbReference>
<dbReference type="Proteomes" id="UP001589818">
    <property type="component" value="Unassembled WGS sequence"/>
</dbReference>
<dbReference type="InterPro" id="IPR009057">
    <property type="entry name" value="Homeodomain-like_sf"/>
</dbReference>
<keyword evidence="2" id="KW-0238">DNA-binding</keyword>
<dbReference type="EMBL" id="JBHLVF010000038">
    <property type="protein sequence ID" value="MFC0394041.1"/>
    <property type="molecule type" value="Genomic_DNA"/>
</dbReference>
<proteinExistence type="predicted"/>
<name>A0ABV6JDQ2_9BACL</name>
<dbReference type="Pfam" id="PF12833">
    <property type="entry name" value="HTH_18"/>
    <property type="match status" value="1"/>
</dbReference>
<comment type="caution">
    <text evidence="7">The sequence shown here is derived from an EMBL/GenBank/DDBJ whole genome shotgun (WGS) entry which is preliminary data.</text>
</comment>
<evidence type="ECO:0000313" key="7">
    <source>
        <dbReference type="EMBL" id="MFC0394041.1"/>
    </source>
</evidence>
<protein>
    <submittedName>
        <fullName evidence="7">Response regulator</fullName>
    </submittedName>
</protein>
<accession>A0ABV6JDQ2</accession>
<dbReference type="PRINTS" id="PR00032">
    <property type="entry name" value="HTHARAC"/>
</dbReference>
<evidence type="ECO:0000259" key="6">
    <source>
        <dbReference type="PROSITE" id="PS50110"/>
    </source>
</evidence>
<feature type="domain" description="Response regulatory" evidence="6">
    <location>
        <begin position="2"/>
        <end position="119"/>
    </location>
</feature>
<dbReference type="Gene3D" id="1.10.10.60">
    <property type="entry name" value="Homeodomain-like"/>
    <property type="match status" value="2"/>
</dbReference>
<keyword evidence="1" id="KW-0805">Transcription regulation</keyword>
<evidence type="ECO:0000256" key="2">
    <source>
        <dbReference type="ARBA" id="ARBA00023125"/>
    </source>
</evidence>
<evidence type="ECO:0000259" key="5">
    <source>
        <dbReference type="PROSITE" id="PS01124"/>
    </source>
</evidence>